<dbReference type="Pfam" id="PF07705">
    <property type="entry name" value="CARDB"/>
    <property type="match status" value="1"/>
</dbReference>
<dbReference type="RefSeq" id="WP_118924291.1">
    <property type="nucleotide sequence ID" value="NZ_QXGH01000012.1"/>
</dbReference>
<sequence length="689" mass="73168">MRRTTSLVLTTAMAVTALAALPDRAAGAGTPNLTVSRVVIPAQATVGGDATFRVTVRNTGTGGAGASKVRLYLSNDGRRDRKDVALGTVGVGRIGAGAARTVRASFTIPAEVGPHRVVACADATTAVRETSERDNCRVTRATIWIWPKPKSYVAGTPDPRAVTTQLGSATAKKVIGPTGGSIALGAGGDTFILDVPPHALASTVEIALRPITSVDGLGMSGGLLAGVDLAPDGLSFLRPVTLTIVPDRAVALARQAGFAYQGDGTDLHAYGLERGEAIVMKLTHFTGAGVGSATDADRAAQQARVPAGSDAQWEQRFAEVKQQVREAHEARTDGTDPETAAKKENAALAQAAAVALAYLRDVVVPRMRAALAGDTTRTGLTAVQDFVTAARQLQLLGVGDEQAPTMAMGWDLVDQIFAKMIPDAHHRCVTEHDPGMALFMLAAERARELLGAGESPMPAATMNKCLRFEVDFDFLAYGDAWSDDERWGTAWSHHLRALEVPVQIDVRDPETKGTGSAPEEYVAYTGSYSDRELWDPPGDADPIECVDTASADGTLDGTFRVLDLDLDLNYYRDDSADGTPFRLRMRIDPGQAGLETSPRDITRYTTTPARCPQPSAPTITNWWWALYFFVGHVTEAADAQGSSYLIKDWTVGPSGSDVLATKTYDHQLGGDAGNPRELTSLVLRHTPAP</sequence>
<evidence type="ECO:0000313" key="3">
    <source>
        <dbReference type="EMBL" id="RHW27542.1"/>
    </source>
</evidence>
<accession>A0A417Y4E6</accession>
<dbReference type="InterPro" id="IPR011635">
    <property type="entry name" value="CARDB"/>
</dbReference>
<keyword evidence="1" id="KW-0732">Signal</keyword>
<dbReference type="Gene3D" id="2.60.40.10">
    <property type="entry name" value="Immunoglobulins"/>
    <property type="match status" value="1"/>
</dbReference>
<feature type="chain" id="PRO_5039181109" description="CARDB domain-containing protein" evidence="1">
    <location>
        <begin position="20"/>
        <end position="689"/>
    </location>
</feature>
<evidence type="ECO:0000313" key="4">
    <source>
        <dbReference type="Proteomes" id="UP000283644"/>
    </source>
</evidence>
<dbReference type="GO" id="GO:0005975">
    <property type="term" value="P:carbohydrate metabolic process"/>
    <property type="evidence" value="ECO:0007669"/>
    <property type="project" value="UniProtKB-ARBA"/>
</dbReference>
<feature type="signal peptide" evidence="1">
    <location>
        <begin position="1"/>
        <end position="19"/>
    </location>
</feature>
<comment type="caution">
    <text evidence="3">The sequence shown here is derived from an EMBL/GenBank/DDBJ whole genome shotgun (WGS) entry which is preliminary data.</text>
</comment>
<dbReference type="Proteomes" id="UP000283644">
    <property type="component" value="Unassembled WGS sequence"/>
</dbReference>
<dbReference type="OrthoDB" id="9796385at2"/>
<feature type="domain" description="CARDB" evidence="2">
    <location>
        <begin position="30"/>
        <end position="137"/>
    </location>
</feature>
<reference evidence="3 4" key="1">
    <citation type="submission" date="2018-09" db="EMBL/GenBank/DDBJ databases">
        <title>Genome sequencing of Nocardioides immobilis CCTCC AB 2017083 for comparison to Nocardioides silvaticus.</title>
        <authorList>
            <person name="Li C."/>
            <person name="Wang G."/>
        </authorList>
    </citation>
    <scope>NUCLEOTIDE SEQUENCE [LARGE SCALE GENOMIC DNA]</scope>
    <source>
        <strain evidence="3 4">CCTCC AB 2017083</strain>
    </source>
</reference>
<dbReference type="EMBL" id="QXGH01000012">
    <property type="protein sequence ID" value="RHW27542.1"/>
    <property type="molecule type" value="Genomic_DNA"/>
</dbReference>
<evidence type="ECO:0000259" key="2">
    <source>
        <dbReference type="Pfam" id="PF07705"/>
    </source>
</evidence>
<keyword evidence="4" id="KW-1185">Reference proteome</keyword>
<dbReference type="InterPro" id="IPR013783">
    <property type="entry name" value="Ig-like_fold"/>
</dbReference>
<gene>
    <name evidence="3" type="ORF">D0Z08_07585</name>
</gene>
<proteinExistence type="predicted"/>
<dbReference type="AlphaFoldDB" id="A0A417Y4E6"/>
<evidence type="ECO:0000256" key="1">
    <source>
        <dbReference type="SAM" id="SignalP"/>
    </source>
</evidence>
<protein>
    <recommendedName>
        <fullName evidence="2">CARDB domain-containing protein</fullName>
    </recommendedName>
</protein>
<organism evidence="3 4">
    <name type="scientific">Nocardioides immobilis</name>
    <dbReference type="NCBI Taxonomy" id="2049295"/>
    <lineage>
        <taxon>Bacteria</taxon>
        <taxon>Bacillati</taxon>
        <taxon>Actinomycetota</taxon>
        <taxon>Actinomycetes</taxon>
        <taxon>Propionibacteriales</taxon>
        <taxon>Nocardioidaceae</taxon>
        <taxon>Nocardioides</taxon>
    </lineage>
</organism>
<name>A0A417Y4E6_9ACTN</name>